<name>A0A151ZHE4_TIELA</name>
<keyword evidence="4" id="KW-1185">Reference proteome</keyword>
<sequence>MEQPNVIPPTQRPDGTWRKEIKIKPGYTPPDQIKKYVVPMKRNENSKYNVSLDLESTPQVISYTHVNQQSPKHKLQINDETESVTNHEQKEEAQQYKETTLSPSIKLSAQSKEFIPKGKTNTSAVESKGVSTSSTEDNDDEITSITDKFSNRLFINQNDEPKRDTRKVVYNSKDKPVYNNNSNNSNPDQHYNNPTFNKSFKNKSKYNNNFQNNNGRNQGYSGGGGRGGYKHTNSNNNHYNNNNSKKDANNARSKLEKEIEKIKSQLSRVEELEIDKSNGADLSGMDLMLYNSKSTLLENLESANNKLRDLPVDANSH</sequence>
<organism evidence="3 4">
    <name type="scientific">Tieghemostelium lacteum</name>
    <name type="common">Slime mold</name>
    <name type="synonym">Dictyostelium lacteum</name>
    <dbReference type="NCBI Taxonomy" id="361077"/>
    <lineage>
        <taxon>Eukaryota</taxon>
        <taxon>Amoebozoa</taxon>
        <taxon>Evosea</taxon>
        <taxon>Eumycetozoa</taxon>
        <taxon>Dictyostelia</taxon>
        <taxon>Dictyosteliales</taxon>
        <taxon>Raperosteliaceae</taxon>
        <taxon>Tieghemostelium</taxon>
    </lineage>
</organism>
<dbReference type="OrthoDB" id="21625at2759"/>
<evidence type="ECO:0000313" key="4">
    <source>
        <dbReference type="Proteomes" id="UP000076078"/>
    </source>
</evidence>
<evidence type="ECO:0000259" key="2">
    <source>
        <dbReference type="SMART" id="SM01273"/>
    </source>
</evidence>
<evidence type="ECO:0000313" key="3">
    <source>
        <dbReference type="EMBL" id="KYQ93284.1"/>
    </source>
</evidence>
<dbReference type="GO" id="GO:0005737">
    <property type="term" value="C:cytoplasm"/>
    <property type="evidence" value="ECO:0007669"/>
    <property type="project" value="TreeGrafter"/>
</dbReference>
<dbReference type="InterPro" id="IPR039333">
    <property type="entry name" value="PYM1"/>
</dbReference>
<feature type="domain" description="WIBG Mago-binding" evidence="2">
    <location>
        <begin position="3"/>
        <end position="29"/>
    </location>
</feature>
<dbReference type="AlphaFoldDB" id="A0A151ZHE4"/>
<feature type="region of interest" description="Disordered" evidence="1">
    <location>
        <begin position="66"/>
        <end position="254"/>
    </location>
</feature>
<reference evidence="3 4" key="1">
    <citation type="submission" date="2015-12" db="EMBL/GenBank/DDBJ databases">
        <title>Dictyostelia acquired genes for synthesis and detection of signals that induce cell-type specialization by lateral gene transfer from prokaryotes.</title>
        <authorList>
            <person name="Gloeckner G."/>
            <person name="Schaap P."/>
        </authorList>
    </citation>
    <scope>NUCLEOTIDE SEQUENCE [LARGE SCALE GENOMIC DNA]</scope>
    <source>
        <strain evidence="3 4">TK</strain>
    </source>
</reference>
<evidence type="ECO:0000256" key="1">
    <source>
        <dbReference type="SAM" id="MobiDB-lite"/>
    </source>
</evidence>
<protein>
    <submittedName>
        <fullName evidence="3">Protein kinase</fullName>
    </submittedName>
</protein>
<dbReference type="EMBL" id="LODT01000028">
    <property type="protein sequence ID" value="KYQ93284.1"/>
    <property type="molecule type" value="Genomic_DNA"/>
</dbReference>
<dbReference type="Proteomes" id="UP000076078">
    <property type="component" value="Unassembled WGS sequence"/>
</dbReference>
<dbReference type="STRING" id="361077.A0A151ZHE4"/>
<dbReference type="GO" id="GO:0016301">
    <property type="term" value="F:kinase activity"/>
    <property type="evidence" value="ECO:0007669"/>
    <property type="project" value="UniProtKB-KW"/>
</dbReference>
<proteinExistence type="predicted"/>
<dbReference type="GO" id="GO:1903259">
    <property type="term" value="P:exon-exon junction complex disassembly"/>
    <property type="evidence" value="ECO:0007669"/>
    <property type="project" value="InterPro"/>
</dbReference>
<dbReference type="SMART" id="SM01273">
    <property type="entry name" value="Mago-bind"/>
    <property type="match status" value="1"/>
</dbReference>
<dbReference type="GO" id="GO:0003723">
    <property type="term" value="F:RNA binding"/>
    <property type="evidence" value="ECO:0007669"/>
    <property type="project" value="TreeGrafter"/>
</dbReference>
<feature type="compositionally biased region" description="Low complexity" evidence="1">
    <location>
        <begin position="179"/>
        <end position="219"/>
    </location>
</feature>
<dbReference type="SUPFAM" id="SSF101931">
    <property type="entry name" value="Pym (Within the bgcn gene intron protein, WIBG), N-terminal domain"/>
    <property type="match status" value="1"/>
</dbReference>
<feature type="compositionally biased region" description="Polar residues" evidence="1">
    <location>
        <begin position="119"/>
        <end position="135"/>
    </location>
</feature>
<gene>
    <name evidence="3" type="ORF">DLAC_05946</name>
</gene>
<keyword evidence="3" id="KW-0808">Transferase</keyword>
<feature type="region of interest" description="Disordered" evidence="1">
    <location>
        <begin position="1"/>
        <end position="25"/>
    </location>
</feature>
<keyword evidence="3" id="KW-0418">Kinase</keyword>
<feature type="compositionally biased region" description="Polar residues" evidence="1">
    <location>
        <begin position="143"/>
        <end position="158"/>
    </location>
</feature>
<feature type="compositionally biased region" description="Pro residues" evidence="1">
    <location>
        <begin position="1"/>
        <end position="11"/>
    </location>
</feature>
<dbReference type="PANTHER" id="PTHR22959">
    <property type="entry name" value="PYM PROTEIN"/>
    <property type="match status" value="1"/>
</dbReference>
<dbReference type="GO" id="GO:0035145">
    <property type="term" value="C:exon-exon junction complex"/>
    <property type="evidence" value="ECO:0007669"/>
    <property type="project" value="TreeGrafter"/>
</dbReference>
<dbReference type="Pfam" id="PF09282">
    <property type="entry name" value="Mago-bind"/>
    <property type="match status" value="1"/>
</dbReference>
<dbReference type="InterPro" id="IPR036348">
    <property type="entry name" value="WIBG_N_sf"/>
</dbReference>
<accession>A0A151ZHE4</accession>
<dbReference type="PANTHER" id="PTHR22959:SF0">
    <property type="entry name" value="PARTNER OF Y14 AND MAGO"/>
    <property type="match status" value="1"/>
</dbReference>
<comment type="caution">
    <text evidence="3">The sequence shown here is derived from an EMBL/GenBank/DDBJ whole genome shotgun (WGS) entry which is preliminary data.</text>
</comment>
<feature type="compositionally biased region" description="Basic and acidic residues" evidence="1">
    <location>
        <begin position="159"/>
        <end position="176"/>
    </location>
</feature>
<dbReference type="InterPro" id="IPR015362">
    <property type="entry name" value="WIBG_mago-bd"/>
</dbReference>
<dbReference type="InParanoid" id="A0A151ZHE4"/>
<feature type="compositionally biased region" description="Basic and acidic residues" evidence="1">
    <location>
        <begin position="85"/>
        <end position="95"/>
    </location>
</feature>
<feature type="compositionally biased region" description="Low complexity" evidence="1">
    <location>
        <begin position="233"/>
        <end position="243"/>
    </location>
</feature>
<feature type="compositionally biased region" description="Basic and acidic residues" evidence="1">
    <location>
        <begin position="244"/>
        <end position="254"/>
    </location>
</feature>
<feature type="compositionally biased region" description="Polar residues" evidence="1">
    <location>
        <begin position="96"/>
        <end position="111"/>
    </location>
</feature>